<dbReference type="SMART" id="SM00409">
    <property type="entry name" value="IG"/>
    <property type="match status" value="4"/>
</dbReference>
<feature type="chain" id="PRO_5041713367" description="Ig-like domain-containing protein" evidence="9">
    <location>
        <begin position="20"/>
        <end position="380"/>
    </location>
</feature>
<name>A0AA88LG34_CHASR</name>
<evidence type="ECO:0000256" key="2">
    <source>
        <dbReference type="ARBA" id="ARBA00022475"/>
    </source>
</evidence>
<dbReference type="GO" id="GO:0030424">
    <property type="term" value="C:axon"/>
    <property type="evidence" value="ECO:0007669"/>
    <property type="project" value="TreeGrafter"/>
</dbReference>
<dbReference type="InterPro" id="IPR050958">
    <property type="entry name" value="Cell_Adh-Cytoskel_Orgn"/>
</dbReference>
<feature type="domain" description="Ig-like" evidence="10">
    <location>
        <begin position="113"/>
        <end position="187"/>
    </location>
</feature>
<evidence type="ECO:0000256" key="7">
    <source>
        <dbReference type="ARBA" id="ARBA00023180"/>
    </source>
</evidence>
<evidence type="ECO:0000256" key="4">
    <source>
        <dbReference type="ARBA" id="ARBA00022737"/>
    </source>
</evidence>
<gene>
    <name evidence="11" type="ORF">Q5P01_026348</name>
</gene>
<keyword evidence="3 9" id="KW-0732">Signal</keyword>
<keyword evidence="8" id="KW-0393">Immunoglobulin domain</keyword>
<protein>
    <recommendedName>
        <fullName evidence="10">Ig-like domain-containing protein</fullName>
    </recommendedName>
</protein>
<dbReference type="AlphaFoldDB" id="A0AA88LG34"/>
<feature type="domain" description="Ig-like" evidence="10">
    <location>
        <begin position="293"/>
        <end position="379"/>
    </location>
</feature>
<dbReference type="GO" id="GO:0007156">
    <property type="term" value="P:homophilic cell adhesion via plasma membrane adhesion molecules"/>
    <property type="evidence" value="ECO:0007669"/>
    <property type="project" value="TreeGrafter"/>
</dbReference>
<feature type="domain" description="Ig-like" evidence="10">
    <location>
        <begin position="22"/>
        <end position="108"/>
    </location>
</feature>
<evidence type="ECO:0000256" key="1">
    <source>
        <dbReference type="ARBA" id="ARBA00004236"/>
    </source>
</evidence>
<reference evidence="11" key="1">
    <citation type="submission" date="2023-07" db="EMBL/GenBank/DDBJ databases">
        <title>Chromosome-level Genome Assembly of Striped Snakehead (Channa striata).</title>
        <authorList>
            <person name="Liu H."/>
        </authorList>
    </citation>
    <scope>NUCLEOTIDE SEQUENCE</scope>
    <source>
        <strain evidence="11">Gz</strain>
        <tissue evidence="11">Muscle</tissue>
    </source>
</reference>
<evidence type="ECO:0000313" key="11">
    <source>
        <dbReference type="EMBL" id="KAK2815881.1"/>
    </source>
</evidence>
<feature type="signal peptide" evidence="9">
    <location>
        <begin position="1"/>
        <end position="19"/>
    </location>
</feature>
<dbReference type="GO" id="GO:0050808">
    <property type="term" value="P:synapse organization"/>
    <property type="evidence" value="ECO:0007669"/>
    <property type="project" value="TreeGrafter"/>
</dbReference>
<dbReference type="InterPro" id="IPR013783">
    <property type="entry name" value="Ig-like_fold"/>
</dbReference>
<dbReference type="FunFam" id="2.60.40.10:FF:000357">
    <property type="entry name" value="Fc receptor like 1"/>
    <property type="match status" value="1"/>
</dbReference>
<dbReference type="GO" id="GO:0043025">
    <property type="term" value="C:neuronal cell body"/>
    <property type="evidence" value="ECO:0007669"/>
    <property type="project" value="TreeGrafter"/>
</dbReference>
<dbReference type="InterPro" id="IPR036179">
    <property type="entry name" value="Ig-like_dom_sf"/>
</dbReference>
<dbReference type="FunFam" id="2.60.40.10:FF:000005">
    <property type="entry name" value="Neuronal cell adhesion molecule"/>
    <property type="match status" value="1"/>
</dbReference>
<keyword evidence="2" id="KW-1003">Cell membrane</keyword>
<dbReference type="Proteomes" id="UP001187415">
    <property type="component" value="Unassembled WGS sequence"/>
</dbReference>
<evidence type="ECO:0000256" key="3">
    <source>
        <dbReference type="ARBA" id="ARBA00022729"/>
    </source>
</evidence>
<feature type="domain" description="Ig-like" evidence="10">
    <location>
        <begin position="206"/>
        <end position="290"/>
    </location>
</feature>
<comment type="subcellular location">
    <subcellularLocation>
        <location evidence="1">Cell membrane</location>
    </subcellularLocation>
</comment>
<dbReference type="InterPro" id="IPR003599">
    <property type="entry name" value="Ig_sub"/>
</dbReference>
<dbReference type="GO" id="GO:0008046">
    <property type="term" value="F:axon guidance receptor activity"/>
    <property type="evidence" value="ECO:0007669"/>
    <property type="project" value="TreeGrafter"/>
</dbReference>
<keyword evidence="6" id="KW-1015">Disulfide bond</keyword>
<keyword evidence="4" id="KW-0677">Repeat</keyword>
<keyword evidence="5" id="KW-0472">Membrane</keyword>
<keyword evidence="12" id="KW-1185">Reference proteome</keyword>
<dbReference type="Pfam" id="PF13927">
    <property type="entry name" value="Ig_3"/>
    <property type="match status" value="4"/>
</dbReference>
<dbReference type="PANTHER" id="PTHR45080">
    <property type="entry name" value="CONTACTIN 5"/>
    <property type="match status" value="1"/>
</dbReference>
<keyword evidence="7" id="KW-0325">Glycoprotein</keyword>
<dbReference type="GO" id="GO:0005886">
    <property type="term" value="C:plasma membrane"/>
    <property type="evidence" value="ECO:0007669"/>
    <property type="project" value="UniProtKB-SubCell"/>
</dbReference>
<dbReference type="InterPro" id="IPR007110">
    <property type="entry name" value="Ig-like_dom"/>
</dbReference>
<evidence type="ECO:0000256" key="5">
    <source>
        <dbReference type="ARBA" id="ARBA00023136"/>
    </source>
</evidence>
<organism evidence="11 12">
    <name type="scientific">Channa striata</name>
    <name type="common">Snakehead murrel</name>
    <name type="synonym">Ophicephalus striatus</name>
    <dbReference type="NCBI Taxonomy" id="64152"/>
    <lineage>
        <taxon>Eukaryota</taxon>
        <taxon>Metazoa</taxon>
        <taxon>Chordata</taxon>
        <taxon>Craniata</taxon>
        <taxon>Vertebrata</taxon>
        <taxon>Euteleostomi</taxon>
        <taxon>Actinopterygii</taxon>
        <taxon>Neopterygii</taxon>
        <taxon>Teleostei</taxon>
        <taxon>Neoteleostei</taxon>
        <taxon>Acanthomorphata</taxon>
        <taxon>Anabantaria</taxon>
        <taxon>Anabantiformes</taxon>
        <taxon>Channoidei</taxon>
        <taxon>Channidae</taxon>
        <taxon>Channa</taxon>
    </lineage>
</organism>
<dbReference type="PANTHER" id="PTHR45080:SF8">
    <property type="entry name" value="IG-LIKE DOMAIN-CONTAINING PROTEIN"/>
    <property type="match status" value="1"/>
</dbReference>
<evidence type="ECO:0000256" key="6">
    <source>
        <dbReference type="ARBA" id="ARBA00023157"/>
    </source>
</evidence>
<proteinExistence type="predicted"/>
<evidence type="ECO:0000313" key="12">
    <source>
        <dbReference type="Proteomes" id="UP001187415"/>
    </source>
</evidence>
<evidence type="ECO:0000256" key="9">
    <source>
        <dbReference type="SAM" id="SignalP"/>
    </source>
</evidence>
<dbReference type="Gene3D" id="2.60.40.10">
    <property type="entry name" value="Immunoglobulins"/>
    <property type="match status" value="4"/>
</dbReference>
<dbReference type="SMART" id="SM00408">
    <property type="entry name" value="IGc2"/>
    <property type="match status" value="4"/>
</dbReference>
<evidence type="ECO:0000259" key="10">
    <source>
        <dbReference type="PROSITE" id="PS50835"/>
    </source>
</evidence>
<dbReference type="InterPro" id="IPR003598">
    <property type="entry name" value="Ig_sub2"/>
</dbReference>
<dbReference type="EMBL" id="JAUPFM010000022">
    <property type="protein sequence ID" value="KAK2815881.1"/>
    <property type="molecule type" value="Genomic_DNA"/>
</dbReference>
<comment type="caution">
    <text evidence="11">The sequence shown here is derived from an EMBL/GenBank/DDBJ whole genome shotgun (WGS) entry which is preliminary data.</text>
</comment>
<sequence length="380" mass="41167">MYSSPVTLILCSILSSVAGQAPVVSVEPQTATVRQGESVSFRCHVRSGTQPIKLEWRRDNNQALSENVEIGPDGSVLTFTDTRPEHHGRYHCVADSSAGRNVATAVLNVKLNPDVEMIPQGPLQVKRADPVSVECRATGNPQPQLIWKRVVANEQLVLPHMNKVKILQWASVHPEDSGHYLCLAKNSGGVAQVGILIIVEGEPGAPVASVNPTKKTVVEGQTVTIECRASASPTPVITWSKLHAPLPQKHRVFGGYLTLIKVRHHDSGQYICNATNIHGYSEAYTQVEVATRPNATCVPEQVTLQTGNSLQLQCLAHGSQPIWFKWSRVGRANLPAGAETTKNGKLMMSRVKVCDSGTYKCVARNRFGSSEALANVIVNA</sequence>
<dbReference type="PROSITE" id="PS50835">
    <property type="entry name" value="IG_LIKE"/>
    <property type="match status" value="4"/>
</dbReference>
<accession>A0AA88LG34</accession>
<evidence type="ECO:0000256" key="8">
    <source>
        <dbReference type="ARBA" id="ARBA00023319"/>
    </source>
</evidence>
<dbReference type="SUPFAM" id="SSF48726">
    <property type="entry name" value="Immunoglobulin"/>
    <property type="match status" value="4"/>
</dbReference>